<evidence type="ECO:0000313" key="2">
    <source>
        <dbReference type="EMBL" id="WTO87036.1"/>
    </source>
</evidence>
<dbReference type="RefSeq" id="WP_247689893.1">
    <property type="nucleotide sequence ID" value="NZ_CP108125.1"/>
</dbReference>
<evidence type="ECO:0000313" key="3">
    <source>
        <dbReference type="Proteomes" id="UP001622690"/>
    </source>
</evidence>
<dbReference type="Pfam" id="PF19457">
    <property type="entry name" value="DUF5994"/>
    <property type="match status" value="1"/>
</dbReference>
<organism evidence="2 3">
    <name type="scientific">Streptomyces nigra</name>
    <dbReference type="NCBI Taxonomy" id="1827580"/>
    <lineage>
        <taxon>Bacteria</taxon>
        <taxon>Bacillati</taxon>
        <taxon>Actinomycetota</taxon>
        <taxon>Actinomycetes</taxon>
        <taxon>Kitasatosporales</taxon>
        <taxon>Streptomycetaceae</taxon>
        <taxon>Streptomyces</taxon>
    </lineage>
</organism>
<dbReference type="EMBL" id="CP108125">
    <property type="protein sequence ID" value="WTO87036.1"/>
    <property type="molecule type" value="Genomic_DNA"/>
</dbReference>
<evidence type="ECO:0000256" key="1">
    <source>
        <dbReference type="SAM" id="MobiDB-lite"/>
    </source>
</evidence>
<dbReference type="Proteomes" id="UP001622690">
    <property type="component" value="Chromosome"/>
</dbReference>
<protein>
    <submittedName>
        <fullName evidence="2">DUF5994 family protein</fullName>
    </submittedName>
</protein>
<gene>
    <name evidence="2" type="ORF">OHU27_33210</name>
</gene>
<accession>A0ABZ1J8G1</accession>
<reference evidence="2 3" key="1">
    <citation type="submission" date="2022-10" db="EMBL/GenBank/DDBJ databases">
        <title>The complete genomes of actinobacterial strains from the NBC collection.</title>
        <authorList>
            <person name="Joergensen T.S."/>
            <person name="Alvarez Arevalo M."/>
            <person name="Sterndorff E.B."/>
            <person name="Faurdal D."/>
            <person name="Vuksanovic O."/>
            <person name="Mourched A.-S."/>
            <person name="Charusanti P."/>
            <person name="Shaw S."/>
            <person name="Blin K."/>
            <person name="Weber T."/>
        </authorList>
    </citation>
    <scope>NUCLEOTIDE SEQUENCE [LARGE SCALE GENOMIC DNA]</scope>
    <source>
        <strain evidence="2 3">NBC_00206</strain>
    </source>
</reference>
<name>A0ABZ1J8G1_9ACTN</name>
<sequence>MSATTSHLPLRAAPFRAPTVRLALRPESPARGHSDLDGAWWPRSRDLASELSSLADVLDPLWGRITRVAVNPRHWPSLSPRISVNGHVVKVGWFTSELDPNEILLLSYTAGRWDLLVIPPDTGASSAARLMAAASGDTAAHTTATAVMTAERVRHARPDPAEDAGGDAFSTRDPDQQGAVGM</sequence>
<keyword evidence="3" id="KW-1185">Reference proteome</keyword>
<dbReference type="InterPro" id="IPR046036">
    <property type="entry name" value="DUF5994"/>
</dbReference>
<feature type="region of interest" description="Disordered" evidence="1">
    <location>
        <begin position="154"/>
        <end position="182"/>
    </location>
</feature>
<proteinExistence type="predicted"/>